<dbReference type="KEGG" id="sla:SERLADRAFT_418560"/>
<sequence>MSRNRASIRDQHLEILDDIYVSAQNRTLQTIVDTLAAEDVPSDRSGTSYSSIDSDSVGVSLSSSPRAGLESVGSDFGAELDLESVGPLSESGGESDEEAESTTSEDEQPWLIDRFSFMQLTSALYIMLHTAVEETRIFFPKSPAFRQPQLGLLEWARHNDLGHFLRKLRLRPTTFDVIVTLIENHQIFHNSSNSPQYPTALQLGIFLVRVGHYGNAASCNEVAEWAGVSVGTVVLSTKRVALALMSLHDMAMCSPTDDEKRKAKAFVQSKVCESWRDGWLSVDGTTFPLFQKPSHFGEAWYDRSSNYSMNAQLVTLPHNLRIVDYALGHTGSVHDSYAFEATQIFRDHALFLDAGEWIWADSAYPIQDWCMAPFKRPTNARKIGTNGP</sequence>
<evidence type="ECO:0000313" key="5">
    <source>
        <dbReference type="EMBL" id="EGO19323.1"/>
    </source>
</evidence>
<dbReference type="GeneID" id="18813726"/>
<dbReference type="Proteomes" id="UP000008064">
    <property type="component" value="Unassembled WGS sequence"/>
</dbReference>
<feature type="compositionally biased region" description="Acidic residues" evidence="3">
    <location>
        <begin position="93"/>
        <end position="106"/>
    </location>
</feature>
<dbReference type="RefSeq" id="XP_007324044.1">
    <property type="nucleotide sequence ID" value="XM_007323982.1"/>
</dbReference>
<evidence type="ECO:0000256" key="2">
    <source>
        <dbReference type="ARBA" id="ARBA00022723"/>
    </source>
</evidence>
<evidence type="ECO:0000259" key="4">
    <source>
        <dbReference type="Pfam" id="PF13359"/>
    </source>
</evidence>
<gene>
    <name evidence="5" type="ORF">SERLADRAFT_418560</name>
</gene>
<keyword evidence="2" id="KW-0479">Metal-binding</keyword>
<dbReference type="AlphaFoldDB" id="F8PCC5"/>
<proteinExistence type="predicted"/>
<comment type="cofactor">
    <cofactor evidence="1">
        <name>a divalent metal cation</name>
        <dbReference type="ChEBI" id="CHEBI:60240"/>
    </cofactor>
</comment>
<reference evidence="6" key="1">
    <citation type="journal article" date="2011" name="Science">
        <title>The plant cell wall-decomposing machinery underlies the functional diversity of forest fungi.</title>
        <authorList>
            <person name="Eastwood D.C."/>
            <person name="Floudas D."/>
            <person name="Binder M."/>
            <person name="Majcherczyk A."/>
            <person name="Schneider P."/>
            <person name="Aerts A."/>
            <person name="Asiegbu F.O."/>
            <person name="Baker S.E."/>
            <person name="Barry K."/>
            <person name="Bendiksby M."/>
            <person name="Blumentritt M."/>
            <person name="Coutinho P.M."/>
            <person name="Cullen D."/>
            <person name="de Vries R.P."/>
            <person name="Gathman A."/>
            <person name="Goodell B."/>
            <person name="Henrissat B."/>
            <person name="Ihrmark K."/>
            <person name="Kauserud H."/>
            <person name="Kohler A."/>
            <person name="LaButti K."/>
            <person name="Lapidus A."/>
            <person name="Lavin J.L."/>
            <person name="Lee Y.-H."/>
            <person name="Lindquist E."/>
            <person name="Lilly W."/>
            <person name="Lucas S."/>
            <person name="Morin E."/>
            <person name="Murat C."/>
            <person name="Oguiza J.A."/>
            <person name="Park J."/>
            <person name="Pisabarro A.G."/>
            <person name="Riley R."/>
            <person name="Rosling A."/>
            <person name="Salamov A."/>
            <person name="Schmidt O."/>
            <person name="Schmutz J."/>
            <person name="Skrede I."/>
            <person name="Stenlid J."/>
            <person name="Wiebenga A."/>
            <person name="Xie X."/>
            <person name="Kuees U."/>
            <person name="Hibbett D.S."/>
            <person name="Hoffmeister D."/>
            <person name="Hoegberg N."/>
            <person name="Martin F."/>
            <person name="Grigoriev I.V."/>
            <person name="Watkinson S.C."/>
        </authorList>
    </citation>
    <scope>NUCLEOTIDE SEQUENCE [LARGE SCALE GENOMIC DNA]</scope>
    <source>
        <strain evidence="6">S7.9</strain>
    </source>
</reference>
<feature type="region of interest" description="Disordered" evidence="3">
    <location>
        <begin position="84"/>
        <end position="106"/>
    </location>
</feature>
<dbReference type="HOGENOM" id="CLU_018552_1_4_1"/>
<evidence type="ECO:0000313" key="6">
    <source>
        <dbReference type="Proteomes" id="UP000008064"/>
    </source>
</evidence>
<feature type="compositionally biased region" description="Low complexity" evidence="3">
    <location>
        <begin position="43"/>
        <end position="64"/>
    </location>
</feature>
<name>F8PCC5_SERL9</name>
<accession>F8PCC5</accession>
<feature type="domain" description="DDE Tnp4" evidence="4">
    <location>
        <begin position="282"/>
        <end position="380"/>
    </location>
</feature>
<feature type="region of interest" description="Disordered" evidence="3">
    <location>
        <begin position="37"/>
        <end position="65"/>
    </location>
</feature>
<evidence type="ECO:0000256" key="3">
    <source>
        <dbReference type="SAM" id="MobiDB-lite"/>
    </source>
</evidence>
<dbReference type="InterPro" id="IPR027806">
    <property type="entry name" value="HARBI1_dom"/>
</dbReference>
<dbReference type="Pfam" id="PF13359">
    <property type="entry name" value="DDE_Tnp_4"/>
    <property type="match status" value="1"/>
</dbReference>
<evidence type="ECO:0000256" key="1">
    <source>
        <dbReference type="ARBA" id="ARBA00001968"/>
    </source>
</evidence>
<organism evidence="6">
    <name type="scientific">Serpula lacrymans var. lacrymans (strain S7.9)</name>
    <name type="common">Dry rot fungus</name>
    <dbReference type="NCBI Taxonomy" id="578457"/>
    <lineage>
        <taxon>Eukaryota</taxon>
        <taxon>Fungi</taxon>
        <taxon>Dikarya</taxon>
        <taxon>Basidiomycota</taxon>
        <taxon>Agaricomycotina</taxon>
        <taxon>Agaricomycetes</taxon>
        <taxon>Agaricomycetidae</taxon>
        <taxon>Boletales</taxon>
        <taxon>Coniophorineae</taxon>
        <taxon>Serpulaceae</taxon>
        <taxon>Serpula</taxon>
    </lineage>
</organism>
<dbReference type="GO" id="GO:0046872">
    <property type="term" value="F:metal ion binding"/>
    <property type="evidence" value="ECO:0007669"/>
    <property type="project" value="UniProtKB-KW"/>
</dbReference>
<protein>
    <recommendedName>
        <fullName evidence="4">DDE Tnp4 domain-containing protein</fullName>
    </recommendedName>
</protein>
<dbReference type="OrthoDB" id="2687688at2759"/>
<dbReference type="EMBL" id="GL945444">
    <property type="protein sequence ID" value="EGO19323.1"/>
    <property type="molecule type" value="Genomic_DNA"/>
</dbReference>